<keyword evidence="2" id="KW-0472">Membrane</keyword>
<gene>
    <name evidence="3" type="ORF">DY000_02054061</name>
</gene>
<sequence>MADHSVYLFNRSLKIIAISLTAFFVKNIFTFLAATHQTAAFHFTCKTNSVIHEFTPVGRANHYISSLKAYSIVKVDRFETGAPEINLQSTLDCSKSPSDCEHKPRTPRALTSPKKQLESLSSSH</sequence>
<dbReference type="Proteomes" id="UP000266723">
    <property type="component" value="Unassembled WGS sequence"/>
</dbReference>
<accession>A0ABQ7AHS8</accession>
<protein>
    <submittedName>
        <fullName evidence="3">Uncharacterized protein</fullName>
    </submittedName>
</protein>
<evidence type="ECO:0000313" key="3">
    <source>
        <dbReference type="EMBL" id="KAF3497161.1"/>
    </source>
</evidence>
<comment type="caution">
    <text evidence="3">The sequence shown here is derived from an EMBL/GenBank/DDBJ whole genome shotgun (WGS) entry which is preliminary data.</text>
</comment>
<reference evidence="3 4" key="1">
    <citation type="journal article" date="2020" name="BMC Genomics">
        <title>Intraspecific diversification of the crop wild relative Brassica cretica Lam. using demographic model selection.</title>
        <authorList>
            <person name="Kioukis A."/>
            <person name="Michalopoulou V.A."/>
            <person name="Briers L."/>
            <person name="Pirintsos S."/>
            <person name="Studholme D.J."/>
            <person name="Pavlidis P."/>
            <person name="Sarris P.F."/>
        </authorList>
    </citation>
    <scope>NUCLEOTIDE SEQUENCE [LARGE SCALE GENOMIC DNA]</scope>
    <source>
        <strain evidence="4">cv. PFS-1207/04</strain>
    </source>
</reference>
<evidence type="ECO:0000313" key="4">
    <source>
        <dbReference type="Proteomes" id="UP000266723"/>
    </source>
</evidence>
<feature type="region of interest" description="Disordered" evidence="1">
    <location>
        <begin position="93"/>
        <end position="124"/>
    </location>
</feature>
<evidence type="ECO:0000256" key="1">
    <source>
        <dbReference type="SAM" id="MobiDB-lite"/>
    </source>
</evidence>
<keyword evidence="2" id="KW-1133">Transmembrane helix</keyword>
<organism evidence="3 4">
    <name type="scientific">Brassica cretica</name>
    <name type="common">Mustard</name>
    <dbReference type="NCBI Taxonomy" id="69181"/>
    <lineage>
        <taxon>Eukaryota</taxon>
        <taxon>Viridiplantae</taxon>
        <taxon>Streptophyta</taxon>
        <taxon>Embryophyta</taxon>
        <taxon>Tracheophyta</taxon>
        <taxon>Spermatophyta</taxon>
        <taxon>Magnoliopsida</taxon>
        <taxon>eudicotyledons</taxon>
        <taxon>Gunneridae</taxon>
        <taxon>Pentapetalae</taxon>
        <taxon>rosids</taxon>
        <taxon>malvids</taxon>
        <taxon>Brassicales</taxon>
        <taxon>Brassicaceae</taxon>
        <taxon>Brassiceae</taxon>
        <taxon>Brassica</taxon>
    </lineage>
</organism>
<keyword evidence="2" id="KW-0812">Transmembrane</keyword>
<name>A0ABQ7AHS8_BRACR</name>
<keyword evidence="4" id="KW-1185">Reference proteome</keyword>
<proteinExistence type="predicted"/>
<evidence type="ECO:0000256" key="2">
    <source>
        <dbReference type="SAM" id="Phobius"/>
    </source>
</evidence>
<feature type="transmembrane region" description="Helical" evidence="2">
    <location>
        <begin position="15"/>
        <end position="34"/>
    </location>
</feature>
<dbReference type="EMBL" id="QGKV02002055">
    <property type="protein sequence ID" value="KAF3497161.1"/>
    <property type="molecule type" value="Genomic_DNA"/>
</dbReference>